<keyword evidence="2" id="KW-1185">Reference proteome</keyword>
<dbReference type="InterPro" id="IPR048998">
    <property type="entry name" value="STPR"/>
</dbReference>
<gene>
    <name evidence="1" type="ORF">PLXY2_LOCUS1603</name>
</gene>
<dbReference type="Proteomes" id="UP000653454">
    <property type="component" value="Unassembled WGS sequence"/>
</dbReference>
<evidence type="ECO:0000313" key="1">
    <source>
        <dbReference type="EMBL" id="CAG9095693.1"/>
    </source>
</evidence>
<protein>
    <submittedName>
        <fullName evidence="1">(diamondback moth) hypothetical protein</fullName>
    </submittedName>
</protein>
<dbReference type="AlphaFoldDB" id="A0A8S4DBE1"/>
<organism evidence="1 2">
    <name type="scientific">Plutella xylostella</name>
    <name type="common">Diamondback moth</name>
    <name type="synonym">Plutella maculipennis</name>
    <dbReference type="NCBI Taxonomy" id="51655"/>
    <lineage>
        <taxon>Eukaryota</taxon>
        <taxon>Metazoa</taxon>
        <taxon>Ecdysozoa</taxon>
        <taxon>Arthropoda</taxon>
        <taxon>Hexapoda</taxon>
        <taxon>Insecta</taxon>
        <taxon>Pterygota</taxon>
        <taxon>Neoptera</taxon>
        <taxon>Endopterygota</taxon>
        <taxon>Lepidoptera</taxon>
        <taxon>Glossata</taxon>
        <taxon>Ditrysia</taxon>
        <taxon>Yponomeutoidea</taxon>
        <taxon>Plutellidae</taxon>
        <taxon>Plutella</taxon>
    </lineage>
</organism>
<comment type="caution">
    <text evidence="1">The sequence shown here is derived from an EMBL/GenBank/DDBJ whole genome shotgun (WGS) entry which is preliminary data.</text>
</comment>
<reference evidence="1" key="1">
    <citation type="submission" date="2020-11" db="EMBL/GenBank/DDBJ databases">
        <authorList>
            <person name="Whiteford S."/>
        </authorList>
    </citation>
    <scope>NUCLEOTIDE SEQUENCE</scope>
</reference>
<sequence length="215" mass="24042">MGEEISGSDCSWKKMVIAKTNNQWISSIRHDQASNAMNTSDFSLSDAHVPFVEVKVEDEGAVTYTPSSFDEGESSDATSAGGYMDPLLGEHTPKRRKRKGSGGLKNESPEERSARLAKMSAYAAQRLANESPEQRAIRLKRMSEYAAKRLSQESTEQRAKRLARMSAYAAKRLADESPEQRQARLSRMSAYAANRQAMKKKYMDTNKIQSQFSQS</sequence>
<name>A0A8S4DBE1_PLUXY</name>
<accession>A0A8S4DBE1</accession>
<proteinExistence type="predicted"/>
<dbReference type="EMBL" id="CAJHNJ030000004">
    <property type="protein sequence ID" value="CAG9095693.1"/>
    <property type="molecule type" value="Genomic_DNA"/>
</dbReference>
<evidence type="ECO:0000313" key="2">
    <source>
        <dbReference type="Proteomes" id="UP000653454"/>
    </source>
</evidence>
<dbReference type="Pfam" id="PF21107">
    <property type="entry name" value="STPRs"/>
    <property type="match status" value="1"/>
</dbReference>